<dbReference type="Pfam" id="PF08447">
    <property type="entry name" value="PAS_3"/>
    <property type="match status" value="1"/>
</dbReference>
<evidence type="ECO:0000256" key="7">
    <source>
        <dbReference type="SAM" id="MobiDB-lite"/>
    </source>
</evidence>
<dbReference type="FunFam" id="3.30.450.20:FF:000099">
    <property type="entry name" value="Sensory box sensor histidine kinase"/>
    <property type="match status" value="1"/>
</dbReference>
<evidence type="ECO:0000259" key="10">
    <source>
        <dbReference type="PROSITE" id="PS50112"/>
    </source>
</evidence>
<evidence type="ECO:0000313" key="12">
    <source>
        <dbReference type="EMBL" id="KAA0678641.1"/>
    </source>
</evidence>
<keyword evidence="13" id="KW-1185">Reference proteome</keyword>
<dbReference type="SMART" id="SM00448">
    <property type="entry name" value="REC"/>
    <property type="match status" value="1"/>
</dbReference>
<evidence type="ECO:0000259" key="11">
    <source>
        <dbReference type="PROSITE" id="PS50113"/>
    </source>
</evidence>
<comment type="caution">
    <text evidence="12">The sequence shown here is derived from an EMBL/GenBank/DDBJ whole genome shotgun (WGS) entry which is preliminary data.</text>
</comment>
<dbReference type="InterPro" id="IPR001789">
    <property type="entry name" value="Sig_transdc_resp-reg_receiver"/>
</dbReference>
<dbReference type="InterPro" id="IPR003594">
    <property type="entry name" value="HATPase_dom"/>
</dbReference>
<dbReference type="PROSITE" id="PS50109">
    <property type="entry name" value="HIS_KIN"/>
    <property type="match status" value="1"/>
</dbReference>
<dbReference type="InterPro" id="IPR003018">
    <property type="entry name" value="GAF"/>
</dbReference>
<feature type="domain" description="Response regulatory" evidence="9">
    <location>
        <begin position="688"/>
        <end position="805"/>
    </location>
</feature>
<evidence type="ECO:0000256" key="3">
    <source>
        <dbReference type="ARBA" id="ARBA00022553"/>
    </source>
</evidence>
<evidence type="ECO:0000256" key="1">
    <source>
        <dbReference type="ARBA" id="ARBA00000085"/>
    </source>
</evidence>
<dbReference type="Proteomes" id="UP000480854">
    <property type="component" value="Unassembled WGS sequence"/>
</dbReference>
<keyword evidence="3 6" id="KW-0597">Phosphoprotein</keyword>
<evidence type="ECO:0000313" key="13">
    <source>
        <dbReference type="Proteomes" id="UP000480854"/>
    </source>
</evidence>
<accession>A0A9W7TXN2</accession>
<dbReference type="SMART" id="SM00065">
    <property type="entry name" value="GAF"/>
    <property type="match status" value="1"/>
</dbReference>
<dbReference type="CDD" id="cd00130">
    <property type="entry name" value="PAS"/>
    <property type="match status" value="2"/>
</dbReference>
<dbReference type="PROSITE" id="PS50112">
    <property type="entry name" value="PAS"/>
    <property type="match status" value="1"/>
</dbReference>
<dbReference type="InterPro" id="IPR013656">
    <property type="entry name" value="PAS_4"/>
</dbReference>
<dbReference type="PROSITE" id="PS50110">
    <property type="entry name" value="RESPONSE_REGULATORY"/>
    <property type="match status" value="1"/>
</dbReference>
<dbReference type="PROSITE" id="PS50113">
    <property type="entry name" value="PAC"/>
    <property type="match status" value="2"/>
</dbReference>
<feature type="domain" description="PAS" evidence="10">
    <location>
        <begin position="185"/>
        <end position="255"/>
    </location>
</feature>
<dbReference type="Pfam" id="PF00072">
    <property type="entry name" value="Response_reg"/>
    <property type="match status" value="1"/>
</dbReference>
<dbReference type="PANTHER" id="PTHR43047">
    <property type="entry name" value="TWO-COMPONENT HISTIDINE PROTEIN KINASE"/>
    <property type="match status" value="1"/>
</dbReference>
<sequence>MQGVTLTSFEPPWPVNERARLDRLKSYGVLDTPPEASFDRLTRLGARHFRMPVVMVNLVDETRQWSKAGYGLTTAVLERRLSFCAFTILDDAVMVVRDARDDERFAGHELVAGPPHLRFYAGAPLITPDGLRIGTFSLLDVKPHPEFDAEDERDLEDFARLAMHELESQAANRVAQAAEMLLRDKTALLESLLESVTDPIFAKDRRLRFTLVNSATARLFGLTREEVVGLTDKDLFPPEEAERLDALCGRVIVTGREETVEEELPFPTEEGKRVLMISVMPLRDAWGTAIGVVGVARDITARKRAEDALRSSEARFRTLVDNTPLLMWINRPDGEPEYYNAELRAYTGRDVEAMSAWKIIHPDDRASFLELRARSIAAGTPYQCNVRVQRADGAWRWHQCRVVPVREKGAVVSWIGTAVDIHEIRRAQQAAEEADRSKGRFLAAASHDLRQPMQSILLFAGALGSHVASDAGRQALNRLQQGLDTLKDLLDSLLDVSRLDAGVVAPQIEDFPVADLLGPLSAAYAPLAEAKGLDWRVVPFTGAVRSDRVLLGRMLRNLVDNAIRYTERGRVMVDCRPQGARLCIEVHDTGLGIPPEQRERIFEEFHQVGNPERDREQGLGLGLAIVRRLSRLLDHRVDLVSRQGRGSIFSISVPLVRQEAPRKAVPGSAPDSATPRADAATATGDGRLAVVVEDDVIVQMGLTAMLGEWGFAVLSAGSTAEALERLRADGRRPDIVLADYRLRQGRVGTEAILNVRDLFGTDVPGIIVTGEIGPEPQRDAARHGIGLMHKPVTPRLLEAALARQLGAERPA</sequence>
<dbReference type="InterPro" id="IPR003661">
    <property type="entry name" value="HisK_dim/P_dom"/>
</dbReference>
<dbReference type="GO" id="GO:0000155">
    <property type="term" value="F:phosphorelay sensor kinase activity"/>
    <property type="evidence" value="ECO:0007669"/>
    <property type="project" value="InterPro"/>
</dbReference>
<dbReference type="InterPro" id="IPR035965">
    <property type="entry name" value="PAS-like_dom_sf"/>
</dbReference>
<dbReference type="Gene3D" id="3.40.50.2300">
    <property type="match status" value="1"/>
</dbReference>
<dbReference type="AlphaFoldDB" id="A0A9W7TXN2"/>
<keyword evidence="5" id="KW-0418">Kinase</keyword>
<dbReference type="GO" id="GO:0009927">
    <property type="term" value="F:histidine phosphotransfer kinase activity"/>
    <property type="evidence" value="ECO:0007669"/>
    <property type="project" value="TreeGrafter"/>
</dbReference>
<dbReference type="InterPro" id="IPR004358">
    <property type="entry name" value="Sig_transdc_His_kin-like_C"/>
</dbReference>
<dbReference type="NCBIfam" id="TIGR00229">
    <property type="entry name" value="sensory_box"/>
    <property type="match status" value="2"/>
</dbReference>
<dbReference type="SMART" id="SM00086">
    <property type="entry name" value="PAC"/>
    <property type="match status" value="2"/>
</dbReference>
<dbReference type="SUPFAM" id="SSF52172">
    <property type="entry name" value="CheY-like"/>
    <property type="match status" value="1"/>
</dbReference>
<dbReference type="SUPFAM" id="SSF55874">
    <property type="entry name" value="ATPase domain of HSP90 chaperone/DNA topoisomerase II/histidine kinase"/>
    <property type="match status" value="1"/>
</dbReference>
<feature type="domain" description="Histidine kinase" evidence="8">
    <location>
        <begin position="444"/>
        <end position="657"/>
    </location>
</feature>
<dbReference type="InterPro" id="IPR000700">
    <property type="entry name" value="PAS-assoc_C"/>
</dbReference>
<dbReference type="PRINTS" id="PR00344">
    <property type="entry name" value="BCTRLSENSOR"/>
</dbReference>
<dbReference type="Gene3D" id="3.30.565.10">
    <property type="entry name" value="Histidine kinase-like ATPase, C-terminal domain"/>
    <property type="match status" value="1"/>
</dbReference>
<evidence type="ECO:0000256" key="5">
    <source>
        <dbReference type="ARBA" id="ARBA00022777"/>
    </source>
</evidence>
<dbReference type="PANTHER" id="PTHR43047:SF9">
    <property type="entry name" value="HISTIDINE KINASE"/>
    <property type="match status" value="1"/>
</dbReference>
<evidence type="ECO:0000256" key="4">
    <source>
        <dbReference type="ARBA" id="ARBA00022679"/>
    </source>
</evidence>
<dbReference type="Pfam" id="PF00512">
    <property type="entry name" value="HisKA"/>
    <property type="match status" value="1"/>
</dbReference>
<dbReference type="FunFam" id="3.30.565.10:FF:000049">
    <property type="entry name" value="Two-component sensor histidine kinase"/>
    <property type="match status" value="1"/>
</dbReference>
<dbReference type="CDD" id="cd00156">
    <property type="entry name" value="REC"/>
    <property type="match status" value="1"/>
</dbReference>
<dbReference type="CDD" id="cd00082">
    <property type="entry name" value="HisKA"/>
    <property type="match status" value="1"/>
</dbReference>
<dbReference type="EC" id="2.7.13.3" evidence="2"/>
<dbReference type="InterPro" id="IPR001610">
    <property type="entry name" value="PAC"/>
</dbReference>
<feature type="modified residue" description="4-aspartylphosphate" evidence="6">
    <location>
        <position position="739"/>
    </location>
</feature>
<dbReference type="SUPFAM" id="SSF55785">
    <property type="entry name" value="PYP-like sensor domain (PAS domain)"/>
    <property type="match status" value="2"/>
</dbReference>
<dbReference type="Pfam" id="PF01590">
    <property type="entry name" value="GAF"/>
    <property type="match status" value="1"/>
</dbReference>
<dbReference type="InterPro" id="IPR029016">
    <property type="entry name" value="GAF-like_dom_sf"/>
</dbReference>
<protein>
    <recommendedName>
        <fullName evidence="2">histidine kinase</fullName>
        <ecNumber evidence="2">2.7.13.3</ecNumber>
    </recommendedName>
</protein>
<dbReference type="Pfam" id="PF08448">
    <property type="entry name" value="PAS_4"/>
    <property type="match status" value="1"/>
</dbReference>
<dbReference type="Pfam" id="PF02518">
    <property type="entry name" value="HATPase_c"/>
    <property type="match status" value="1"/>
</dbReference>
<dbReference type="SMART" id="SM00388">
    <property type="entry name" value="HisKA"/>
    <property type="match status" value="1"/>
</dbReference>
<dbReference type="SMART" id="SM00387">
    <property type="entry name" value="HATPase_c"/>
    <property type="match status" value="1"/>
</dbReference>
<dbReference type="SUPFAM" id="SSF55781">
    <property type="entry name" value="GAF domain-like"/>
    <property type="match status" value="1"/>
</dbReference>
<dbReference type="InterPro" id="IPR013655">
    <property type="entry name" value="PAS_fold_3"/>
</dbReference>
<dbReference type="Gene3D" id="1.10.287.130">
    <property type="match status" value="1"/>
</dbReference>
<dbReference type="GO" id="GO:0005886">
    <property type="term" value="C:plasma membrane"/>
    <property type="evidence" value="ECO:0007669"/>
    <property type="project" value="TreeGrafter"/>
</dbReference>
<evidence type="ECO:0000259" key="9">
    <source>
        <dbReference type="PROSITE" id="PS50110"/>
    </source>
</evidence>
<proteinExistence type="predicted"/>
<dbReference type="SUPFAM" id="SSF47384">
    <property type="entry name" value="Homodimeric domain of signal transducing histidine kinase"/>
    <property type="match status" value="1"/>
</dbReference>
<dbReference type="InterPro" id="IPR005467">
    <property type="entry name" value="His_kinase_dom"/>
</dbReference>
<evidence type="ECO:0000259" key="8">
    <source>
        <dbReference type="PROSITE" id="PS50109"/>
    </source>
</evidence>
<dbReference type="InterPro" id="IPR036097">
    <property type="entry name" value="HisK_dim/P_sf"/>
</dbReference>
<feature type="domain" description="PAC" evidence="11">
    <location>
        <begin position="260"/>
        <end position="311"/>
    </location>
</feature>
<evidence type="ECO:0000256" key="6">
    <source>
        <dbReference type="PROSITE-ProRule" id="PRU00169"/>
    </source>
</evidence>
<dbReference type="InterPro" id="IPR000014">
    <property type="entry name" value="PAS"/>
</dbReference>
<dbReference type="SMART" id="SM00091">
    <property type="entry name" value="PAS"/>
    <property type="match status" value="2"/>
</dbReference>
<feature type="region of interest" description="Disordered" evidence="7">
    <location>
        <begin position="660"/>
        <end position="680"/>
    </location>
</feature>
<keyword evidence="4" id="KW-0808">Transferase</keyword>
<dbReference type="Gene3D" id="3.30.450.40">
    <property type="match status" value="1"/>
</dbReference>
<feature type="domain" description="PAC" evidence="11">
    <location>
        <begin position="382"/>
        <end position="433"/>
    </location>
</feature>
<dbReference type="Gene3D" id="3.30.450.20">
    <property type="entry name" value="PAS domain"/>
    <property type="match status" value="2"/>
</dbReference>
<evidence type="ECO:0000256" key="2">
    <source>
        <dbReference type="ARBA" id="ARBA00012438"/>
    </source>
</evidence>
<gene>
    <name evidence="12" type="ORF">DS843_19665</name>
</gene>
<organism evidence="12 13">
    <name type="scientific">Roseomonas genomospecies 6</name>
    <dbReference type="NCBI Taxonomy" id="214106"/>
    <lineage>
        <taxon>Bacteria</taxon>
        <taxon>Pseudomonadati</taxon>
        <taxon>Pseudomonadota</taxon>
        <taxon>Alphaproteobacteria</taxon>
        <taxon>Acetobacterales</taxon>
        <taxon>Roseomonadaceae</taxon>
        <taxon>Roseomonas</taxon>
    </lineage>
</organism>
<dbReference type="InterPro" id="IPR011006">
    <property type="entry name" value="CheY-like_superfamily"/>
</dbReference>
<reference evidence="12 13" key="1">
    <citation type="submission" date="2018-07" db="EMBL/GenBank/DDBJ databases">
        <title>Genome sequence of Azospirillum sp. ATCC 49961.</title>
        <authorList>
            <person name="Sant'Anna F.H."/>
            <person name="Baldani J.I."/>
            <person name="Zilli J.E."/>
            <person name="Reis V.M."/>
            <person name="Hartmann A."/>
            <person name="Cruz L."/>
            <person name="de Souza E.M."/>
            <person name="de Oliveira Pedrosa F."/>
            <person name="Passaglia L.M.P."/>
        </authorList>
    </citation>
    <scope>NUCLEOTIDE SEQUENCE [LARGE SCALE GENOMIC DNA]</scope>
    <source>
        <strain evidence="12 13">ATCC 49961</strain>
    </source>
</reference>
<dbReference type="OrthoDB" id="9793210at2"/>
<comment type="catalytic activity">
    <reaction evidence="1">
        <text>ATP + protein L-histidine = ADP + protein N-phospho-L-histidine.</text>
        <dbReference type="EC" id="2.7.13.3"/>
    </reaction>
</comment>
<name>A0A9W7TXN2_9PROT</name>
<dbReference type="InterPro" id="IPR036890">
    <property type="entry name" value="HATPase_C_sf"/>
</dbReference>
<dbReference type="EMBL" id="QOKW01000016">
    <property type="protein sequence ID" value="KAA0678641.1"/>
    <property type="molecule type" value="Genomic_DNA"/>
</dbReference>